<dbReference type="Proteomes" id="UP000033202">
    <property type="component" value="Unassembled WGS sequence"/>
</dbReference>
<dbReference type="STRING" id="1219043.SCH01S_48_00260"/>
<reference evidence="7 8" key="1">
    <citation type="submission" date="2015-04" db="EMBL/GenBank/DDBJ databases">
        <title>Whole genome shotgun sequence of Sphingomonas changbaiensis NBRC 104936.</title>
        <authorList>
            <person name="Katano-Makiyama Y."/>
            <person name="Hosoyama A."/>
            <person name="Hashimoto M."/>
            <person name="Noguchi M."/>
            <person name="Tsuchikane K."/>
            <person name="Ohji S."/>
            <person name="Yamazoe A."/>
            <person name="Ichikawa N."/>
            <person name="Kimura A."/>
            <person name="Fujita N."/>
        </authorList>
    </citation>
    <scope>NUCLEOTIDE SEQUENCE [LARGE SCALE GENOMIC DNA]</scope>
    <source>
        <strain evidence="7 8">NBRC 104936</strain>
    </source>
</reference>
<organism evidence="7 8">
    <name type="scientific">Sphingomonas changbaiensis NBRC 104936</name>
    <dbReference type="NCBI Taxonomy" id="1219043"/>
    <lineage>
        <taxon>Bacteria</taxon>
        <taxon>Pseudomonadati</taxon>
        <taxon>Pseudomonadota</taxon>
        <taxon>Alphaproteobacteria</taxon>
        <taxon>Sphingomonadales</taxon>
        <taxon>Sphingomonadaceae</taxon>
        <taxon>Sphingomonas</taxon>
    </lineage>
</organism>
<proteinExistence type="predicted"/>
<dbReference type="GO" id="GO:0008270">
    <property type="term" value="F:zinc ion binding"/>
    <property type="evidence" value="ECO:0007669"/>
    <property type="project" value="InterPro"/>
</dbReference>
<dbReference type="SUPFAM" id="SSF89372">
    <property type="entry name" value="Fucose-specific lectin"/>
    <property type="match status" value="1"/>
</dbReference>
<dbReference type="InterPro" id="IPR021190">
    <property type="entry name" value="Pept_M10A"/>
</dbReference>
<evidence type="ECO:0000256" key="5">
    <source>
        <dbReference type="ARBA" id="ARBA00023049"/>
    </source>
</evidence>
<keyword evidence="2" id="KW-0479">Metal-binding</keyword>
<dbReference type="SUPFAM" id="SSF55486">
    <property type="entry name" value="Metalloproteases ('zincins'), catalytic domain"/>
    <property type="match status" value="1"/>
</dbReference>
<protein>
    <submittedName>
        <fullName evidence="7">Peptidase M10 family protein</fullName>
    </submittedName>
</protein>
<sequence length="556" mass="59174">MPPVTWNSIQKQLVGSGLLNKDSVFEIAEDGRLPDDLIVAVKRAELVTGHRLVSSNLSFQDLERLAPLTEFLALNFCGVPDRSGGLTPLTAGSPGGRWSRGNLSVSINPAGANLVNPPGAPATNPTAIIAAAFGLWQTACPFFSFRFVPPGTGEDVRVVFGGTNVDPAFTGAGGVLASAGYPPRGNLQFDFNETWSPTRLLGVCLHEIGHLLGLSHSNNPNGLMYPFATPGVVVDAESREAINALYGWQAQQRLGDRGTSHRAMLATTSSVNFTSRLETLHMVWKGVEGDSGIYHSTLGGNWSPQERVPNVGCSFSPAITTVPVPGSQTLATGLLMAWKGVHDDQGIYWTRNLGFGWEPQRRITGVGTSAAPALANVAGQVRMAWKGVDGDGGIYWSSYDGNEGWSPQANIRGIGTTDSPALVGLNGVLHMFWKGIEGDATAYHSSFDFANDPIWRPQRQIEYFSYETGGGIALAIGTTNALSATQRGNKILLTWKGVEGDQQIWFSLFDGNEFSGQTAVAGVGTSVGPAVADMGGRSFMAWKGVDGDSNIYWSVL</sequence>
<dbReference type="GO" id="GO:0006508">
    <property type="term" value="P:proteolysis"/>
    <property type="evidence" value="ECO:0007669"/>
    <property type="project" value="UniProtKB-KW"/>
</dbReference>
<dbReference type="EMBL" id="BBWU01000048">
    <property type="protein sequence ID" value="GAO40368.1"/>
    <property type="molecule type" value="Genomic_DNA"/>
</dbReference>
<dbReference type="Pfam" id="PF00413">
    <property type="entry name" value="Peptidase_M10"/>
    <property type="match status" value="1"/>
</dbReference>
<evidence type="ECO:0000313" key="8">
    <source>
        <dbReference type="Proteomes" id="UP000033202"/>
    </source>
</evidence>
<comment type="caution">
    <text evidence="7">The sequence shown here is derived from an EMBL/GenBank/DDBJ whole genome shotgun (WGS) entry which is preliminary data.</text>
</comment>
<dbReference type="InterPro" id="IPR024079">
    <property type="entry name" value="MetalloPept_cat_dom_sf"/>
</dbReference>
<dbReference type="SMART" id="SM00235">
    <property type="entry name" value="ZnMc"/>
    <property type="match status" value="1"/>
</dbReference>
<keyword evidence="8" id="KW-1185">Reference proteome</keyword>
<accession>A0A0E9MSC9</accession>
<keyword evidence="3" id="KW-0378">Hydrolase</keyword>
<name>A0A0E9MSC9_9SPHN</name>
<dbReference type="PANTHER" id="PTHR10201">
    <property type="entry name" value="MATRIX METALLOPROTEINASE"/>
    <property type="match status" value="1"/>
</dbReference>
<dbReference type="PANTHER" id="PTHR10201:SF323">
    <property type="entry name" value="MATRIX METALLOPROTEINASE-21"/>
    <property type="match status" value="1"/>
</dbReference>
<keyword evidence="5" id="KW-0482">Metalloprotease</keyword>
<dbReference type="OrthoDB" id="8447634at2"/>
<dbReference type="InterPro" id="IPR006026">
    <property type="entry name" value="Peptidase_Metallo"/>
</dbReference>
<evidence type="ECO:0000259" key="6">
    <source>
        <dbReference type="SMART" id="SM00235"/>
    </source>
</evidence>
<dbReference type="GO" id="GO:0004222">
    <property type="term" value="F:metalloendopeptidase activity"/>
    <property type="evidence" value="ECO:0007669"/>
    <property type="project" value="InterPro"/>
</dbReference>
<dbReference type="InterPro" id="IPR001818">
    <property type="entry name" value="Pept_M10_metallopeptidase"/>
</dbReference>
<evidence type="ECO:0000256" key="2">
    <source>
        <dbReference type="ARBA" id="ARBA00022723"/>
    </source>
</evidence>
<dbReference type="GO" id="GO:0031012">
    <property type="term" value="C:extracellular matrix"/>
    <property type="evidence" value="ECO:0007669"/>
    <property type="project" value="InterPro"/>
</dbReference>
<dbReference type="AlphaFoldDB" id="A0A0E9MSC9"/>
<dbReference type="Gene3D" id="3.40.390.10">
    <property type="entry name" value="Collagenase (Catalytic Domain)"/>
    <property type="match status" value="1"/>
</dbReference>
<gene>
    <name evidence="7" type="ORF">SCH01S_48_00260</name>
</gene>
<evidence type="ECO:0000256" key="1">
    <source>
        <dbReference type="ARBA" id="ARBA00022670"/>
    </source>
</evidence>
<dbReference type="PRINTS" id="PR00138">
    <property type="entry name" value="MATRIXIN"/>
</dbReference>
<evidence type="ECO:0000313" key="7">
    <source>
        <dbReference type="EMBL" id="GAO40368.1"/>
    </source>
</evidence>
<evidence type="ECO:0000256" key="4">
    <source>
        <dbReference type="ARBA" id="ARBA00022833"/>
    </source>
</evidence>
<keyword evidence="4" id="KW-0862">Zinc</keyword>
<keyword evidence="1" id="KW-0645">Protease</keyword>
<evidence type="ECO:0000256" key="3">
    <source>
        <dbReference type="ARBA" id="ARBA00022801"/>
    </source>
</evidence>
<feature type="domain" description="Peptidase metallopeptidase" evidence="6">
    <location>
        <begin position="94"/>
        <end position="248"/>
    </location>
</feature>